<dbReference type="InterPro" id="IPR023827">
    <property type="entry name" value="Peptidase_S8_Asp-AS"/>
</dbReference>
<sequence>MRWRLIAGITVVAVGAAATTGAAAAEEGARGSASQAQTQRSTAVTLLTGDTVRLTTIGGRRSVTFEPAKGREEITVHQMEIDGELHMLPLDVVPYVADDAIDRELFSVDALIDQGYDDAGVDELPVIATYADGPSARGAASLDGADPTERLESIDAQALSVDKAEAGAFWTSLTGGSGGSARSADAPALRGGVEKLWLDGKVEADLDRSTRQIGAPTAWEAGIDGTGATVAVLDTGVDADHPDLAGRVVAEENFSTEETAHDGHGHGTHVASTVAGTGAASDGSRSGVAPGADLISGKVLSDAGTGYDSDIIEAMEWAAERGADVVNMSLGGDPTDGTDPMSRAVDELSESADMLFVISAGNEGPGSSTVGSPGAADSALTVGAVDRDDSLADFSSRGPRVGDLAVKPDITAPGVGIVAARAAGTSLGDPVDATYTAASGTSMAAPHVAGAAALLASQHPDWSRAQLKDALISTAAAQDGQTAYEQGGGRVDVARATTQAVSGTGSVDLGSHVDGDDGTITRDVTWTNTGESDVELSLDLELTDQSGDASGDAVTIGEDGGAESVTVPAGRTASVPVVVDLAALPTGQHTGWLTATAGDVVVHTTVGVAKEPPTHTVTIDSVSRDGEDTSSSPIVLLGEDSRFDVLTFDKAGETREIEVAEGTYFLHAMISAGEEANVIVDPELEVTDDMDLVIDARKANRMRIETPRPAEPRGNLGFITHREVAGRSLTNSTMKFDSTSQVYVTPTDPVQKGDFEFSSRWQLSAPMLRAEEPGRGGLTLWPRYERYSPEGRLRGALPVVDVGRGGPEDYAGRDVSDQIVVVHLARKGGQAAVAAAAAEAGAAMVLIAPDDGVSWWVKFTGRGTRLPLPMAVLSQEEKKQVAARLAHGPLSLRMEGDQTPDYRYDIVQVSPHRVPERIVHQVSSKNTATITARYHEMGGGEWSKEQRFAWRPWQKSTIVEAQHELRTPQARVEYVSTGDTVWRQHVLHYLSWDEINPISGGAIHELRTYRPGEKVGYDWYGGVQRPAVTTGGATRTGDELRIELAEFVQGAGATYARASGREATGRVLEDGEVIGEGGGVWGTYAANRAKATYQVELSTRRSTADWTLGTATDTVWRFGSERPAAGKAAPLPMMRVDYDVPVGLANQVVSPRAFQDVRFTVEHPGLGRQAPRVTSLKAWASFDQGATWSPLGVDPHGKSFDARVRPPRGADDVSLKVRVGDSGGGTMTQTVVGAYGLG</sequence>
<feature type="domain" description="Peptidase S8/S53" evidence="9">
    <location>
        <begin position="225"/>
        <end position="489"/>
    </location>
</feature>
<dbReference type="InterPro" id="IPR036852">
    <property type="entry name" value="Peptidase_S8/S53_dom_sf"/>
</dbReference>
<dbReference type="PRINTS" id="PR00723">
    <property type="entry name" value="SUBTILISIN"/>
</dbReference>
<dbReference type="SUPFAM" id="SSF52025">
    <property type="entry name" value="PA domain"/>
    <property type="match status" value="1"/>
</dbReference>
<dbReference type="InterPro" id="IPR046450">
    <property type="entry name" value="PA_dom_sf"/>
</dbReference>
<dbReference type="GO" id="GO:0004252">
    <property type="term" value="F:serine-type endopeptidase activity"/>
    <property type="evidence" value="ECO:0007669"/>
    <property type="project" value="UniProtKB-UniRule"/>
</dbReference>
<reference evidence="10 11" key="1">
    <citation type="submission" date="2019-06" db="EMBL/GenBank/DDBJ databases">
        <title>Sequencing the genomes of 1000 actinobacteria strains.</title>
        <authorList>
            <person name="Klenk H.-P."/>
        </authorList>
    </citation>
    <scope>NUCLEOTIDE SEQUENCE [LARGE SCALE GENOMIC DNA]</scope>
    <source>
        <strain evidence="10 11">DSM 25218</strain>
    </source>
</reference>
<dbReference type="OrthoDB" id="5165638at2"/>
<dbReference type="InterPro" id="IPR015500">
    <property type="entry name" value="Peptidase_S8_subtilisin-rel"/>
</dbReference>
<dbReference type="PANTHER" id="PTHR43806:SF65">
    <property type="entry name" value="SERINE PROTEASE APRX"/>
    <property type="match status" value="1"/>
</dbReference>
<evidence type="ECO:0000256" key="5">
    <source>
        <dbReference type="PIRSR" id="PIRSR615500-1"/>
    </source>
</evidence>
<feature type="active site" description="Charge relay system" evidence="5 6">
    <location>
        <position position="266"/>
    </location>
</feature>
<gene>
    <name evidence="10" type="ORF">FB381_4204</name>
</gene>
<dbReference type="InterPro" id="IPR050131">
    <property type="entry name" value="Peptidase_S8_subtilisin-like"/>
</dbReference>
<dbReference type="InterPro" id="IPR000209">
    <property type="entry name" value="Peptidase_S8/S53_dom"/>
</dbReference>
<keyword evidence="2 6" id="KW-0645">Protease</keyword>
<evidence type="ECO:0000256" key="3">
    <source>
        <dbReference type="ARBA" id="ARBA00022801"/>
    </source>
</evidence>
<comment type="caution">
    <text evidence="10">The sequence shown here is derived from an EMBL/GenBank/DDBJ whole genome shotgun (WGS) entry which is preliminary data.</text>
</comment>
<keyword evidence="4 6" id="KW-0720">Serine protease</keyword>
<evidence type="ECO:0000313" key="10">
    <source>
        <dbReference type="EMBL" id="TQL70275.1"/>
    </source>
</evidence>
<dbReference type="AlphaFoldDB" id="A0A543ACE7"/>
<feature type="signal peptide" evidence="8">
    <location>
        <begin position="1"/>
        <end position="24"/>
    </location>
</feature>
<keyword evidence="3 6" id="KW-0378">Hydrolase</keyword>
<dbReference type="PROSITE" id="PS00137">
    <property type="entry name" value="SUBTILASE_HIS"/>
    <property type="match status" value="1"/>
</dbReference>
<dbReference type="Gene3D" id="3.50.30.30">
    <property type="match status" value="1"/>
</dbReference>
<feature type="active site" description="Charge relay system" evidence="5 6">
    <location>
        <position position="234"/>
    </location>
</feature>
<dbReference type="EMBL" id="VFOV01000001">
    <property type="protein sequence ID" value="TQL70275.1"/>
    <property type="molecule type" value="Genomic_DNA"/>
</dbReference>
<keyword evidence="8" id="KW-0732">Signal</keyword>
<dbReference type="GO" id="GO:0006508">
    <property type="term" value="P:proteolysis"/>
    <property type="evidence" value="ECO:0007669"/>
    <property type="project" value="UniProtKB-KW"/>
</dbReference>
<evidence type="ECO:0000256" key="7">
    <source>
        <dbReference type="RuleBase" id="RU003355"/>
    </source>
</evidence>
<evidence type="ECO:0000256" key="1">
    <source>
        <dbReference type="ARBA" id="ARBA00011073"/>
    </source>
</evidence>
<evidence type="ECO:0000256" key="4">
    <source>
        <dbReference type="ARBA" id="ARBA00022825"/>
    </source>
</evidence>
<dbReference type="RefSeq" id="WP_141782055.1">
    <property type="nucleotide sequence ID" value="NZ_VFOV01000001.1"/>
</dbReference>
<dbReference type="SUPFAM" id="SSF52743">
    <property type="entry name" value="Subtilisin-like"/>
    <property type="match status" value="1"/>
</dbReference>
<evidence type="ECO:0000256" key="2">
    <source>
        <dbReference type="ARBA" id="ARBA00022670"/>
    </source>
</evidence>
<keyword evidence="11" id="KW-1185">Reference proteome</keyword>
<dbReference type="Gene3D" id="3.40.630.10">
    <property type="entry name" value="Zn peptidases"/>
    <property type="match status" value="1"/>
</dbReference>
<dbReference type="InterPro" id="IPR022398">
    <property type="entry name" value="Peptidase_S8_His-AS"/>
</dbReference>
<evidence type="ECO:0000256" key="6">
    <source>
        <dbReference type="PROSITE-ProRule" id="PRU01240"/>
    </source>
</evidence>
<protein>
    <submittedName>
        <fullName evidence="10">Subtilisin family serine protease</fullName>
    </submittedName>
</protein>
<dbReference type="PROSITE" id="PS51892">
    <property type="entry name" value="SUBTILASE"/>
    <property type="match status" value="1"/>
</dbReference>
<dbReference type="Pfam" id="PF00082">
    <property type="entry name" value="Peptidase_S8"/>
    <property type="match status" value="1"/>
</dbReference>
<dbReference type="PROSITE" id="PS00136">
    <property type="entry name" value="SUBTILASE_ASP"/>
    <property type="match status" value="1"/>
</dbReference>
<comment type="similarity">
    <text evidence="1 6 7">Belongs to the peptidase S8 family.</text>
</comment>
<evidence type="ECO:0000259" key="9">
    <source>
        <dbReference type="Pfam" id="PF00082"/>
    </source>
</evidence>
<dbReference type="Gene3D" id="3.40.50.200">
    <property type="entry name" value="Peptidase S8/S53 domain"/>
    <property type="match status" value="1"/>
</dbReference>
<evidence type="ECO:0000313" key="11">
    <source>
        <dbReference type="Proteomes" id="UP000320209"/>
    </source>
</evidence>
<organism evidence="10 11">
    <name type="scientific">Nocardioides albertanoniae</name>
    <dbReference type="NCBI Taxonomy" id="1175486"/>
    <lineage>
        <taxon>Bacteria</taxon>
        <taxon>Bacillati</taxon>
        <taxon>Actinomycetota</taxon>
        <taxon>Actinomycetes</taxon>
        <taxon>Propionibacteriales</taxon>
        <taxon>Nocardioidaceae</taxon>
        <taxon>Nocardioides</taxon>
    </lineage>
</organism>
<accession>A0A543ACE7</accession>
<dbReference type="PROSITE" id="PS00138">
    <property type="entry name" value="SUBTILASE_SER"/>
    <property type="match status" value="1"/>
</dbReference>
<proteinExistence type="inferred from homology"/>
<evidence type="ECO:0000256" key="8">
    <source>
        <dbReference type="SAM" id="SignalP"/>
    </source>
</evidence>
<dbReference type="PANTHER" id="PTHR43806">
    <property type="entry name" value="PEPTIDASE S8"/>
    <property type="match status" value="1"/>
</dbReference>
<feature type="active site" description="Charge relay system" evidence="5 6">
    <location>
        <position position="442"/>
    </location>
</feature>
<feature type="chain" id="PRO_5022145335" evidence="8">
    <location>
        <begin position="25"/>
        <end position="1238"/>
    </location>
</feature>
<dbReference type="Proteomes" id="UP000320209">
    <property type="component" value="Unassembled WGS sequence"/>
</dbReference>
<name>A0A543ACE7_9ACTN</name>
<dbReference type="InterPro" id="IPR023828">
    <property type="entry name" value="Peptidase_S8_Ser-AS"/>
</dbReference>